<feature type="region of interest" description="Disordered" evidence="1">
    <location>
        <begin position="58"/>
        <end position="77"/>
    </location>
</feature>
<evidence type="ECO:0000313" key="2">
    <source>
        <dbReference type="EMBL" id="KAG0579828.1"/>
    </source>
</evidence>
<name>A0A8T0IBM9_CERPU</name>
<dbReference type="Proteomes" id="UP000822688">
    <property type="component" value="Chromosome 4"/>
</dbReference>
<evidence type="ECO:0000256" key="1">
    <source>
        <dbReference type="SAM" id="MobiDB-lite"/>
    </source>
</evidence>
<reference evidence="2" key="1">
    <citation type="submission" date="2020-06" db="EMBL/GenBank/DDBJ databases">
        <title>WGS assembly of Ceratodon purpureus strain R40.</title>
        <authorList>
            <person name="Carey S.B."/>
            <person name="Jenkins J."/>
            <person name="Shu S."/>
            <person name="Lovell J.T."/>
            <person name="Sreedasyam A."/>
            <person name="Maumus F."/>
            <person name="Tiley G.P."/>
            <person name="Fernandez-Pozo N."/>
            <person name="Barry K."/>
            <person name="Chen C."/>
            <person name="Wang M."/>
            <person name="Lipzen A."/>
            <person name="Daum C."/>
            <person name="Saski C.A."/>
            <person name="Payton A.C."/>
            <person name="Mcbreen J.C."/>
            <person name="Conrad R.E."/>
            <person name="Kollar L.M."/>
            <person name="Olsson S."/>
            <person name="Huttunen S."/>
            <person name="Landis J.B."/>
            <person name="Wickett N.J."/>
            <person name="Johnson M.G."/>
            <person name="Rensing S.A."/>
            <person name="Grimwood J."/>
            <person name="Schmutz J."/>
            <person name="Mcdaniel S.F."/>
        </authorList>
    </citation>
    <scope>NUCLEOTIDE SEQUENCE</scope>
    <source>
        <strain evidence="2">R40</strain>
    </source>
</reference>
<protein>
    <submittedName>
        <fullName evidence="2">Uncharacterized protein</fullName>
    </submittedName>
</protein>
<feature type="region of interest" description="Disordered" evidence="1">
    <location>
        <begin position="1"/>
        <end position="32"/>
    </location>
</feature>
<gene>
    <name evidence="2" type="ORF">KC19_4G126700</name>
</gene>
<feature type="region of interest" description="Disordered" evidence="1">
    <location>
        <begin position="122"/>
        <end position="150"/>
    </location>
</feature>
<dbReference type="EMBL" id="CM026424">
    <property type="protein sequence ID" value="KAG0579828.1"/>
    <property type="molecule type" value="Genomic_DNA"/>
</dbReference>
<evidence type="ECO:0000313" key="3">
    <source>
        <dbReference type="Proteomes" id="UP000822688"/>
    </source>
</evidence>
<feature type="compositionally biased region" description="Basic and acidic residues" evidence="1">
    <location>
        <begin position="1"/>
        <end position="11"/>
    </location>
</feature>
<proteinExistence type="predicted"/>
<organism evidence="2 3">
    <name type="scientific">Ceratodon purpureus</name>
    <name type="common">Fire moss</name>
    <name type="synonym">Dicranum purpureum</name>
    <dbReference type="NCBI Taxonomy" id="3225"/>
    <lineage>
        <taxon>Eukaryota</taxon>
        <taxon>Viridiplantae</taxon>
        <taxon>Streptophyta</taxon>
        <taxon>Embryophyta</taxon>
        <taxon>Bryophyta</taxon>
        <taxon>Bryophytina</taxon>
        <taxon>Bryopsida</taxon>
        <taxon>Dicranidae</taxon>
        <taxon>Pseudoditrichales</taxon>
        <taxon>Ditrichaceae</taxon>
        <taxon>Ceratodon</taxon>
    </lineage>
</organism>
<comment type="caution">
    <text evidence="2">The sequence shown here is derived from an EMBL/GenBank/DDBJ whole genome shotgun (WGS) entry which is preliminary data.</text>
</comment>
<sequence length="150" mass="15814">MEEHKRVEVVNRDPSFGSSLLTDNFGQKPTDDDITALDPLKLEETAGKQDFRIDSIGVGGRVSGEGQKTTLDPLLQNPEGATQMFTDMHGISSELEGAPDVPPANTGMRHMAGLTVGAQRLGTTDWGSGTDGGRSGKPQDGVPYGSFVGV</sequence>
<dbReference type="AlphaFoldDB" id="A0A8T0IBM9"/>
<keyword evidence="3" id="KW-1185">Reference proteome</keyword>
<accession>A0A8T0IBM9</accession>
<feature type="compositionally biased region" description="Polar residues" evidence="1">
    <location>
        <begin position="16"/>
        <end position="27"/>
    </location>
</feature>